<organism evidence="1 2">
    <name type="scientific">Listeria fleischmannii FSL S10-1203</name>
    <dbReference type="NCBI Taxonomy" id="1265822"/>
    <lineage>
        <taxon>Bacteria</taxon>
        <taxon>Bacillati</taxon>
        <taxon>Bacillota</taxon>
        <taxon>Bacilli</taxon>
        <taxon>Bacillales</taxon>
        <taxon>Listeriaceae</taxon>
        <taxon>Listeria</taxon>
    </lineage>
</organism>
<comment type="caution">
    <text evidence="1">The sequence shown here is derived from an EMBL/GenBank/DDBJ whole genome shotgun (WGS) entry which is preliminary data.</text>
</comment>
<dbReference type="PATRIC" id="fig|1265822.4.peg.3923"/>
<sequence length="79" mass="8840">MQLNNAEQMASDLADEIKAFFLDKITSSFSITRATETPWVEFSIEFEAYNYFALILNYDRGSFGCAIIAGERGIGIDNS</sequence>
<name>W7D9X8_9LIST</name>
<accession>W7D9X8</accession>
<protein>
    <submittedName>
        <fullName evidence="1">Uncharacterized protein</fullName>
    </submittedName>
</protein>
<reference evidence="1 2" key="1">
    <citation type="submission" date="2012-12" db="EMBL/GenBank/DDBJ databases">
        <title>Novel taxa of Listeriaceae from agricultural environments in the United States.</title>
        <authorList>
            <person name="den Bakker H.C."/>
            <person name="Allred A."/>
            <person name="Warchocki S."/>
            <person name="Wright E.M."/>
            <person name="Burrell A."/>
            <person name="Nightingale K.K."/>
            <person name="Kephart D."/>
            <person name="Wiedmann M."/>
        </authorList>
    </citation>
    <scope>NUCLEOTIDE SEQUENCE [LARGE SCALE GENOMIC DNA]</scope>
    <source>
        <strain evidence="1 2">FSL S10-1203</strain>
    </source>
</reference>
<dbReference type="Proteomes" id="UP000019241">
    <property type="component" value="Unassembled WGS sequence"/>
</dbReference>
<dbReference type="AlphaFoldDB" id="W7D9X8"/>
<gene>
    <name evidence="1" type="ORF">MCOL2_19194</name>
</gene>
<evidence type="ECO:0000313" key="2">
    <source>
        <dbReference type="Proteomes" id="UP000019241"/>
    </source>
</evidence>
<evidence type="ECO:0000313" key="1">
    <source>
        <dbReference type="EMBL" id="EUJ46072.1"/>
    </source>
</evidence>
<proteinExistence type="predicted"/>
<dbReference type="RefSeq" id="WP_254260275.1">
    <property type="nucleotide sequence ID" value="NZ_AODM01000077.1"/>
</dbReference>
<dbReference type="EMBL" id="AODM01000077">
    <property type="protein sequence ID" value="EUJ46072.1"/>
    <property type="molecule type" value="Genomic_DNA"/>
</dbReference>